<accession>A0ABP8BJK5</accession>
<comment type="caution">
    <text evidence="2">The sequence shown here is derived from an EMBL/GenBank/DDBJ whole genome shotgun (WGS) entry which is preliminary data.</text>
</comment>
<evidence type="ECO:0000313" key="3">
    <source>
        <dbReference type="Proteomes" id="UP001501251"/>
    </source>
</evidence>
<keyword evidence="3" id="KW-1185">Reference proteome</keyword>
<organism evidence="2 3">
    <name type="scientific">Streptosporangium oxazolinicum</name>
    <dbReference type="NCBI Taxonomy" id="909287"/>
    <lineage>
        <taxon>Bacteria</taxon>
        <taxon>Bacillati</taxon>
        <taxon>Actinomycetota</taxon>
        <taxon>Actinomycetes</taxon>
        <taxon>Streptosporangiales</taxon>
        <taxon>Streptosporangiaceae</taxon>
        <taxon>Streptosporangium</taxon>
    </lineage>
</organism>
<evidence type="ECO:0000313" key="2">
    <source>
        <dbReference type="EMBL" id="GAA4207577.1"/>
    </source>
</evidence>
<sequence>MRAESSVISWFVSGTRPTVRLAPDNPDLDRREVLREETRLDTGRPVRRGLNFGLPEPVAGGLDSLDSLGSVDSVRRPVLSVRSPSGNGPGTSREGTEWADRGA</sequence>
<feature type="region of interest" description="Disordered" evidence="1">
    <location>
        <begin position="74"/>
        <end position="103"/>
    </location>
</feature>
<protein>
    <submittedName>
        <fullName evidence="2">Uncharacterized protein</fullName>
    </submittedName>
</protein>
<gene>
    <name evidence="2" type="ORF">GCM10022252_71410</name>
</gene>
<reference evidence="3" key="1">
    <citation type="journal article" date="2019" name="Int. J. Syst. Evol. Microbiol.">
        <title>The Global Catalogue of Microorganisms (GCM) 10K type strain sequencing project: providing services to taxonomists for standard genome sequencing and annotation.</title>
        <authorList>
            <consortium name="The Broad Institute Genomics Platform"/>
            <consortium name="The Broad Institute Genome Sequencing Center for Infectious Disease"/>
            <person name="Wu L."/>
            <person name="Ma J."/>
        </authorList>
    </citation>
    <scope>NUCLEOTIDE SEQUENCE [LARGE SCALE GENOMIC DNA]</scope>
    <source>
        <strain evidence="3">JCM 17388</strain>
    </source>
</reference>
<dbReference type="Proteomes" id="UP001501251">
    <property type="component" value="Unassembled WGS sequence"/>
</dbReference>
<feature type="compositionally biased region" description="Basic and acidic residues" evidence="1">
    <location>
        <begin position="94"/>
        <end position="103"/>
    </location>
</feature>
<dbReference type="EMBL" id="BAABAQ010000017">
    <property type="protein sequence ID" value="GAA4207577.1"/>
    <property type="molecule type" value="Genomic_DNA"/>
</dbReference>
<proteinExistence type="predicted"/>
<evidence type="ECO:0000256" key="1">
    <source>
        <dbReference type="SAM" id="MobiDB-lite"/>
    </source>
</evidence>
<name>A0ABP8BJK5_9ACTN</name>